<gene>
    <name evidence="2" type="ORF">E0486_05275</name>
</gene>
<dbReference type="RefSeq" id="WP_131851099.1">
    <property type="nucleotide sequence ID" value="NZ_SKFH01000005.1"/>
</dbReference>
<name>A0A4R4E2F1_9BACT</name>
<keyword evidence="1" id="KW-0472">Membrane</keyword>
<feature type="transmembrane region" description="Helical" evidence="1">
    <location>
        <begin position="21"/>
        <end position="42"/>
    </location>
</feature>
<dbReference type="OrthoDB" id="676313at2"/>
<proteinExistence type="predicted"/>
<dbReference type="Proteomes" id="UP000295164">
    <property type="component" value="Unassembled WGS sequence"/>
</dbReference>
<comment type="caution">
    <text evidence="2">The sequence shown here is derived from an EMBL/GenBank/DDBJ whole genome shotgun (WGS) entry which is preliminary data.</text>
</comment>
<evidence type="ECO:0000256" key="1">
    <source>
        <dbReference type="SAM" id="Phobius"/>
    </source>
</evidence>
<evidence type="ECO:0000313" key="3">
    <source>
        <dbReference type="Proteomes" id="UP000295164"/>
    </source>
</evidence>
<reference evidence="2 3" key="1">
    <citation type="submission" date="2019-03" db="EMBL/GenBank/DDBJ databases">
        <authorList>
            <person name="Kim M.K.M."/>
        </authorList>
    </citation>
    <scope>NUCLEOTIDE SEQUENCE [LARGE SCALE GENOMIC DNA]</scope>
    <source>
        <strain evidence="2 3">17J68-15</strain>
    </source>
</reference>
<dbReference type="EMBL" id="SKFH01000005">
    <property type="protein sequence ID" value="TCZ73694.1"/>
    <property type="molecule type" value="Genomic_DNA"/>
</dbReference>
<accession>A0A4R4E2F1</accession>
<sequence length="82" mass="9808">MNEIEEYERKRRQQISTGRSIMNYVMGVLFALVGLFFGYVYLNRIELMGSKASTKDLLVCLVFLGYGIWRIYRGYKKNYFRE</sequence>
<keyword evidence="3" id="KW-1185">Reference proteome</keyword>
<feature type="transmembrane region" description="Helical" evidence="1">
    <location>
        <begin position="54"/>
        <end position="72"/>
    </location>
</feature>
<protein>
    <submittedName>
        <fullName evidence="2">Uncharacterized protein</fullName>
    </submittedName>
</protein>
<keyword evidence="1" id="KW-1133">Transmembrane helix</keyword>
<dbReference type="AlphaFoldDB" id="A0A4R4E2F1"/>
<organism evidence="2 3">
    <name type="scientific">Flaviaesturariibacter aridisoli</name>
    <dbReference type="NCBI Taxonomy" id="2545761"/>
    <lineage>
        <taxon>Bacteria</taxon>
        <taxon>Pseudomonadati</taxon>
        <taxon>Bacteroidota</taxon>
        <taxon>Chitinophagia</taxon>
        <taxon>Chitinophagales</taxon>
        <taxon>Chitinophagaceae</taxon>
        <taxon>Flaviaestuariibacter</taxon>
    </lineage>
</organism>
<keyword evidence="1" id="KW-0812">Transmembrane</keyword>
<evidence type="ECO:0000313" key="2">
    <source>
        <dbReference type="EMBL" id="TCZ73694.1"/>
    </source>
</evidence>